<evidence type="ECO:0000313" key="3">
    <source>
        <dbReference type="Proteomes" id="UP000244450"/>
    </source>
</evidence>
<name>A0A2T7BP87_9BACT</name>
<sequence length="646" mass="66208">MTSTLRKIGRLLLVAAISLLVSEAKAQLKVGDNPTNIKRSAILELESTQQGLLLPRLGDTAQINLLTPPDGMIIYLKNGIPASEGLYVRHNNAWELMANTATALNNWSLNGNTLTAGQYFGSNNLQDVIFKTNNAEVFRATAAGNLQVSSTAVPAGTAETSVLLLKADGTILQRTISANAFKTAVGNLTVNADNTKNAVNVTANADGSNTVDLPIMVGTAGQQYGFLTIADWQKLQTLAGDNISIDDFTASVAATDANKGAQITFDAPTNKYVIKMVAASATQVGIVTTGAQTFGGDKTFANNVNVTGNAVVSGNQTVGGTLGVTGATTLGNTLDVTGATTLNSSLAVTGTSTLNGATTVNNTLHATGATTLDNGVTVTNGGANITGATTVNGNTSFTGNHLQTGDLHVTGNTTLDKNVTLPGVVATSETSNIDVLIKNGTTNQVEYKTLNSAAFDGAIRALVDKVSGTAVKDSAITFATDSVGANFNLAFDATAGAEKITFNIPSASTANRGLVTNGIQAFGGEKSFANTVAVGTTAAATSTLDVKGSMATKIVSTAANYTATDADNTILVNPAAGATVTVTLPNATAAIDGRMYTIKKIGGGYTATVTINSNKIEDGATSYSIYNDWSFVTVQALAGTWYIIKH</sequence>
<dbReference type="EMBL" id="QCYK01000001">
    <property type="protein sequence ID" value="PUZ29495.1"/>
    <property type="molecule type" value="Genomic_DNA"/>
</dbReference>
<feature type="chain" id="PRO_5015775480" evidence="1">
    <location>
        <begin position="27"/>
        <end position="646"/>
    </location>
</feature>
<dbReference type="Proteomes" id="UP000244450">
    <property type="component" value="Unassembled WGS sequence"/>
</dbReference>
<keyword evidence="1" id="KW-0732">Signal</keyword>
<dbReference type="OrthoDB" id="657052at2"/>
<gene>
    <name evidence="2" type="ORF">DCC81_08610</name>
</gene>
<comment type="caution">
    <text evidence="2">The sequence shown here is derived from an EMBL/GenBank/DDBJ whole genome shotgun (WGS) entry which is preliminary data.</text>
</comment>
<dbReference type="AlphaFoldDB" id="A0A2T7BP87"/>
<evidence type="ECO:0000256" key="1">
    <source>
        <dbReference type="SAM" id="SignalP"/>
    </source>
</evidence>
<feature type="signal peptide" evidence="1">
    <location>
        <begin position="1"/>
        <end position="26"/>
    </location>
</feature>
<dbReference type="RefSeq" id="WP_108686132.1">
    <property type="nucleotide sequence ID" value="NZ_QCYK01000001.1"/>
</dbReference>
<accession>A0A2T7BP87</accession>
<proteinExistence type="predicted"/>
<protein>
    <submittedName>
        <fullName evidence="2">Uncharacterized protein</fullName>
    </submittedName>
</protein>
<keyword evidence="3" id="KW-1185">Reference proteome</keyword>
<reference evidence="2 3" key="1">
    <citation type="submission" date="2018-04" db="EMBL/GenBank/DDBJ databases">
        <title>Chitinophaga fuyangensis sp. nov., isolated from soil in a chemical factory.</title>
        <authorList>
            <person name="Chen K."/>
        </authorList>
    </citation>
    <scope>NUCLEOTIDE SEQUENCE [LARGE SCALE GENOMIC DNA]</scope>
    <source>
        <strain evidence="2 3">LY-1</strain>
    </source>
</reference>
<evidence type="ECO:0000313" key="2">
    <source>
        <dbReference type="EMBL" id="PUZ29495.1"/>
    </source>
</evidence>
<organism evidence="2 3">
    <name type="scientific">Chitinophaga parva</name>
    <dbReference type="NCBI Taxonomy" id="2169414"/>
    <lineage>
        <taxon>Bacteria</taxon>
        <taxon>Pseudomonadati</taxon>
        <taxon>Bacteroidota</taxon>
        <taxon>Chitinophagia</taxon>
        <taxon>Chitinophagales</taxon>
        <taxon>Chitinophagaceae</taxon>
        <taxon>Chitinophaga</taxon>
    </lineage>
</organism>